<dbReference type="EMBL" id="FO818640">
    <property type="protein sequence ID" value="CDM96737.1"/>
    <property type="molecule type" value="Genomic_DNA"/>
</dbReference>
<dbReference type="RefSeq" id="WP_006624175.1">
    <property type="nucleotide sequence ID" value="NZ_FO818640.1"/>
</dbReference>
<evidence type="ECO:0000313" key="3">
    <source>
        <dbReference type="Proteomes" id="UP000032946"/>
    </source>
</evidence>
<dbReference type="AlphaFoldDB" id="A0A9P1KJ19"/>
<dbReference type="Proteomes" id="UP000032946">
    <property type="component" value="Chromosome"/>
</dbReference>
<dbReference type="InterPro" id="IPR007345">
    <property type="entry name" value="Polysacch_pyruvyl_Trfase"/>
</dbReference>
<keyword evidence="3" id="KW-1185">Reference proteome</keyword>
<gene>
    <name evidence="2" type="ORF">ARTHRO_41146</name>
</gene>
<name>A0A9P1KJ19_9CYAN</name>
<proteinExistence type="predicted"/>
<organism evidence="2 3">
    <name type="scientific">Limnospira indica PCC 8005</name>
    <dbReference type="NCBI Taxonomy" id="376219"/>
    <lineage>
        <taxon>Bacteria</taxon>
        <taxon>Bacillati</taxon>
        <taxon>Cyanobacteriota</taxon>
        <taxon>Cyanophyceae</taxon>
        <taxon>Oscillatoriophycideae</taxon>
        <taxon>Oscillatoriales</taxon>
        <taxon>Sirenicapillariaceae</taxon>
        <taxon>Limnospira</taxon>
    </lineage>
</organism>
<sequence length="302" mass="35012">MKTIVNYHVIDPKNIGDLFSSPVNYFEFPGYEVIKRDIRTLDNSPAPEDPESLLNHHAIVGGGGLMFDRFLHNFQRLQAGKNGNSLILWGAGQQVYKIKNSGDNSSSYHGSDFDYKPYLKDFNLMGIRDYNQGYDWVPCVSCMDKVFDKDYSIQHDFVVFSHKKFQIKIDSFPRMTNEDKNFEEIISFLASGETILTSSFHGAYWGTLLGRKVLAFPFTSKFLTLKHPVAMYPGIHWKQPKREIQILGKTLYQRFDESKFLCGTDNWRSHLKNCQSYPESLPECRDRNNWFDQQVMNHLSTV</sequence>
<feature type="domain" description="Polysaccharide pyruvyl transferase" evidence="1">
    <location>
        <begin position="28"/>
        <end position="216"/>
    </location>
</feature>
<dbReference type="Pfam" id="PF04230">
    <property type="entry name" value="PS_pyruv_trans"/>
    <property type="match status" value="1"/>
</dbReference>
<evidence type="ECO:0000313" key="2">
    <source>
        <dbReference type="EMBL" id="CDM96737.1"/>
    </source>
</evidence>
<protein>
    <recommendedName>
        <fullName evidence="1">Polysaccharide pyruvyl transferase domain-containing protein</fullName>
    </recommendedName>
</protein>
<reference evidence="2 3" key="1">
    <citation type="submission" date="2014-02" db="EMBL/GenBank/DDBJ databases">
        <authorList>
            <person name="Genoscope - CEA"/>
        </authorList>
    </citation>
    <scope>NUCLEOTIDE SEQUENCE [LARGE SCALE GENOMIC DNA]</scope>
    <source>
        <strain evidence="2 3">PCC 8005</strain>
    </source>
</reference>
<evidence type="ECO:0000259" key="1">
    <source>
        <dbReference type="Pfam" id="PF04230"/>
    </source>
</evidence>
<accession>A0A9P1KJ19</accession>